<comment type="caution">
    <text evidence="1">The sequence shown here is derived from an EMBL/GenBank/DDBJ whole genome shotgun (WGS) entry which is preliminary data.</text>
</comment>
<evidence type="ECO:0000313" key="2">
    <source>
        <dbReference type="Proteomes" id="UP000826195"/>
    </source>
</evidence>
<dbReference type="Proteomes" id="UP000826195">
    <property type="component" value="Unassembled WGS sequence"/>
</dbReference>
<gene>
    <name evidence="1" type="ORF">KQX54_014779</name>
</gene>
<accession>A0AAV7ISV2</accession>
<protein>
    <submittedName>
        <fullName evidence="1">Uncharacterized protein</fullName>
    </submittedName>
</protein>
<dbReference type="AlphaFoldDB" id="A0AAV7ISV2"/>
<sequence length="144" mass="15996">MYKIGSKIRPTPLYGNTATSAVLLAVGGSSRKRRQLDQHTRRIGEFSSRSGARKPQLAVAQNIIMTLENDTTGRPIHAVLGQYSVPICPSNSCLDYAQACYALLAHPIFTHQLPNSPVFIRIRKRTKLNISIPTEEFCYLILPS</sequence>
<proteinExistence type="predicted"/>
<keyword evidence="2" id="KW-1185">Reference proteome</keyword>
<evidence type="ECO:0000313" key="1">
    <source>
        <dbReference type="EMBL" id="KAH0558185.1"/>
    </source>
</evidence>
<name>A0AAV7ISV2_COTGL</name>
<reference evidence="1 2" key="1">
    <citation type="journal article" date="2021" name="J. Hered.">
        <title>A chromosome-level genome assembly of the parasitoid wasp, Cotesia glomerata (Hymenoptera: Braconidae).</title>
        <authorList>
            <person name="Pinto B.J."/>
            <person name="Weis J.J."/>
            <person name="Gamble T."/>
            <person name="Ode P.J."/>
            <person name="Paul R."/>
            <person name="Zaspel J.M."/>
        </authorList>
    </citation>
    <scope>NUCLEOTIDE SEQUENCE [LARGE SCALE GENOMIC DNA]</scope>
    <source>
        <strain evidence="1">CgM1</strain>
    </source>
</reference>
<dbReference type="EMBL" id="JAHXZJ010000747">
    <property type="protein sequence ID" value="KAH0558185.1"/>
    <property type="molecule type" value="Genomic_DNA"/>
</dbReference>
<organism evidence="1 2">
    <name type="scientific">Cotesia glomerata</name>
    <name type="common">Lepidopteran parasitic wasp</name>
    <name type="synonym">Apanteles glomeratus</name>
    <dbReference type="NCBI Taxonomy" id="32391"/>
    <lineage>
        <taxon>Eukaryota</taxon>
        <taxon>Metazoa</taxon>
        <taxon>Ecdysozoa</taxon>
        <taxon>Arthropoda</taxon>
        <taxon>Hexapoda</taxon>
        <taxon>Insecta</taxon>
        <taxon>Pterygota</taxon>
        <taxon>Neoptera</taxon>
        <taxon>Endopterygota</taxon>
        <taxon>Hymenoptera</taxon>
        <taxon>Apocrita</taxon>
        <taxon>Ichneumonoidea</taxon>
        <taxon>Braconidae</taxon>
        <taxon>Microgastrinae</taxon>
        <taxon>Cotesia</taxon>
    </lineage>
</organism>